<dbReference type="EMBL" id="CP013729">
    <property type="protein sequence ID" value="ALV05656.1"/>
    <property type="molecule type" value="Genomic_DNA"/>
</dbReference>
<keyword evidence="8" id="KW-1185">Reference proteome</keyword>
<keyword evidence="5 6" id="KW-0472">Membrane</keyword>
<accession>A0A0U3CA56</accession>
<comment type="caution">
    <text evidence="6">Lacks conserved residue(s) required for the propagation of feature annotation.</text>
</comment>
<comment type="subcellular location">
    <subcellularLocation>
        <location evidence="6">Cell membrane</location>
        <topology evidence="6">Multi-pass membrane protein</topology>
    </subcellularLocation>
    <subcellularLocation>
        <location evidence="1">Membrane</location>
    </subcellularLocation>
</comment>
<proteinExistence type="inferred from homology"/>
<keyword evidence="6" id="KW-1003">Cell membrane</keyword>
<evidence type="ECO:0000256" key="2">
    <source>
        <dbReference type="ARBA" id="ARBA00007165"/>
    </source>
</evidence>
<dbReference type="CDD" id="cd06662">
    <property type="entry name" value="SURF1"/>
    <property type="match status" value="1"/>
</dbReference>
<comment type="similarity">
    <text evidence="2 6">Belongs to the SURF1 family.</text>
</comment>
<dbReference type="RefSeq" id="WP_058934072.1">
    <property type="nucleotide sequence ID" value="NZ_CP013729.1"/>
</dbReference>
<dbReference type="GO" id="GO:0005886">
    <property type="term" value="C:plasma membrane"/>
    <property type="evidence" value="ECO:0007669"/>
    <property type="project" value="UniProtKB-SubCell"/>
</dbReference>
<reference evidence="7 8" key="1">
    <citation type="submission" date="2015-12" db="EMBL/GenBank/DDBJ databases">
        <title>Complete genome of Roseateles depolymerans KCTC 42856.</title>
        <authorList>
            <person name="Kim K.M."/>
        </authorList>
    </citation>
    <scope>NUCLEOTIDE SEQUENCE [LARGE SCALE GENOMIC DNA]</scope>
    <source>
        <strain evidence="7 8">KCTC 42856</strain>
    </source>
</reference>
<evidence type="ECO:0000256" key="6">
    <source>
        <dbReference type="RuleBase" id="RU363076"/>
    </source>
</evidence>
<feature type="transmembrane region" description="Helical" evidence="6">
    <location>
        <begin position="223"/>
        <end position="244"/>
    </location>
</feature>
<dbReference type="InterPro" id="IPR002994">
    <property type="entry name" value="Surf1/Shy1"/>
</dbReference>
<dbReference type="KEGG" id="rdp:RD2015_1164"/>
<evidence type="ECO:0000256" key="3">
    <source>
        <dbReference type="ARBA" id="ARBA00022692"/>
    </source>
</evidence>
<evidence type="ECO:0000313" key="8">
    <source>
        <dbReference type="Proteomes" id="UP000060699"/>
    </source>
</evidence>
<gene>
    <name evidence="7" type="ORF">RD2015_1164</name>
</gene>
<evidence type="ECO:0000256" key="5">
    <source>
        <dbReference type="ARBA" id="ARBA00023136"/>
    </source>
</evidence>
<dbReference type="STRING" id="76731.RD2015_1164"/>
<sequence length="269" mass="30318">MTDLTPVTRPRRRIARRALQLGAALLFVAFIALGTWQVQRLAWKQDLIARVEKRLSAPPVAAPPADRWDRITKADDEYRRVVVHGAFDHSREVLVGASTVLGTGYWVLTPLRSRDGNWVMVNRGFVPPEYKARVSRTATEAQGEVEVTGLLRLTEPGGSLLRKNDPAAGRWYSRDVEAIGRTQKLEGPLAPYFIDEADTRPSPTTETWPRGGLTVVRFPNSHLSYALTWYAMAAMTAGISIWLWRERRRRLREGLLDEDDEAPRAPPTP</sequence>
<dbReference type="PANTHER" id="PTHR23427">
    <property type="entry name" value="SURFEIT LOCUS PROTEIN"/>
    <property type="match status" value="1"/>
</dbReference>
<evidence type="ECO:0000256" key="4">
    <source>
        <dbReference type="ARBA" id="ARBA00022989"/>
    </source>
</evidence>
<organism evidence="7 8">
    <name type="scientific">Roseateles depolymerans</name>
    <dbReference type="NCBI Taxonomy" id="76731"/>
    <lineage>
        <taxon>Bacteria</taxon>
        <taxon>Pseudomonadati</taxon>
        <taxon>Pseudomonadota</taxon>
        <taxon>Betaproteobacteria</taxon>
        <taxon>Burkholderiales</taxon>
        <taxon>Sphaerotilaceae</taxon>
        <taxon>Roseateles</taxon>
    </lineage>
</organism>
<evidence type="ECO:0000313" key="7">
    <source>
        <dbReference type="EMBL" id="ALV05656.1"/>
    </source>
</evidence>
<dbReference type="OrthoDB" id="9807214at2"/>
<protein>
    <recommendedName>
        <fullName evidence="6">SURF1-like protein</fullName>
    </recommendedName>
</protein>
<keyword evidence="4 6" id="KW-1133">Transmembrane helix</keyword>
<name>A0A0U3CA56_9BURK</name>
<evidence type="ECO:0000256" key="1">
    <source>
        <dbReference type="ARBA" id="ARBA00004370"/>
    </source>
</evidence>
<keyword evidence="3 6" id="KW-0812">Transmembrane</keyword>
<dbReference type="InterPro" id="IPR045214">
    <property type="entry name" value="Surf1/Surf4"/>
</dbReference>
<dbReference type="PANTHER" id="PTHR23427:SF2">
    <property type="entry name" value="SURFEIT LOCUS PROTEIN 1"/>
    <property type="match status" value="1"/>
</dbReference>
<dbReference type="Pfam" id="PF02104">
    <property type="entry name" value="SURF1"/>
    <property type="match status" value="1"/>
</dbReference>
<dbReference type="PATRIC" id="fig|76731.3.peg.1186"/>
<dbReference type="PROSITE" id="PS50895">
    <property type="entry name" value="SURF1"/>
    <property type="match status" value="1"/>
</dbReference>
<dbReference type="AlphaFoldDB" id="A0A0U3CA56"/>
<dbReference type="Proteomes" id="UP000060699">
    <property type="component" value="Chromosome"/>
</dbReference>